<evidence type="ECO:0000256" key="10">
    <source>
        <dbReference type="ARBA" id="ARBA00023136"/>
    </source>
</evidence>
<evidence type="ECO:0000256" key="2">
    <source>
        <dbReference type="ARBA" id="ARBA00004370"/>
    </source>
</evidence>
<dbReference type="SUPFAM" id="SSF47917">
    <property type="entry name" value="C-terminal domain of alpha and beta subunits of F1 ATP synthase"/>
    <property type="match status" value="1"/>
</dbReference>
<evidence type="ECO:0000313" key="18">
    <source>
        <dbReference type="EMBL" id="HGK24538.1"/>
    </source>
</evidence>
<dbReference type="InterPro" id="IPR023366">
    <property type="entry name" value="ATP_synth_asu-like_sf"/>
</dbReference>
<dbReference type="Pfam" id="PF02874">
    <property type="entry name" value="ATP-synt_ab_N"/>
    <property type="match status" value="1"/>
</dbReference>
<dbReference type="SUPFAM" id="SSF52540">
    <property type="entry name" value="P-loop containing nucleoside triphosphate hydrolases"/>
    <property type="match status" value="1"/>
</dbReference>
<dbReference type="EC" id="7.1.2.2" evidence="14"/>
<keyword evidence="14" id="KW-1003">Cell membrane</keyword>
<dbReference type="NCBIfam" id="NF009884">
    <property type="entry name" value="PRK13343.1"/>
    <property type="match status" value="1"/>
</dbReference>
<dbReference type="InterPro" id="IPR027417">
    <property type="entry name" value="P-loop_NTPase"/>
</dbReference>
<dbReference type="InterPro" id="IPR000194">
    <property type="entry name" value="ATPase_F1/V1/A1_a/bsu_nucl-bd"/>
</dbReference>
<evidence type="ECO:0000256" key="7">
    <source>
        <dbReference type="ARBA" id="ARBA00022840"/>
    </source>
</evidence>
<evidence type="ECO:0000259" key="16">
    <source>
        <dbReference type="Pfam" id="PF00306"/>
    </source>
</evidence>
<gene>
    <name evidence="14" type="primary">atpA</name>
    <name evidence="18" type="ORF">ENU78_08985</name>
</gene>
<dbReference type="FunFam" id="3.40.50.300:FF:000002">
    <property type="entry name" value="ATP synthase subunit alpha"/>
    <property type="match status" value="1"/>
</dbReference>
<dbReference type="CDD" id="cd18116">
    <property type="entry name" value="ATP-synt_F1_alpha_N"/>
    <property type="match status" value="1"/>
</dbReference>
<dbReference type="InterPro" id="IPR005294">
    <property type="entry name" value="ATP_synth_F1_asu"/>
</dbReference>
<dbReference type="InterPro" id="IPR036121">
    <property type="entry name" value="ATPase_F1/V1/A1_a/bsu_N_sf"/>
</dbReference>
<proteinExistence type="inferred from homology"/>
<dbReference type="PANTHER" id="PTHR48082:SF2">
    <property type="entry name" value="ATP SYNTHASE SUBUNIT ALPHA, MITOCHONDRIAL"/>
    <property type="match status" value="1"/>
</dbReference>
<dbReference type="SMR" id="A0A7V3ZKC7"/>
<name>A0A7V3ZKC7_DICTH</name>
<dbReference type="GO" id="GO:0005886">
    <property type="term" value="C:plasma membrane"/>
    <property type="evidence" value="ECO:0007669"/>
    <property type="project" value="UniProtKB-SubCell"/>
</dbReference>
<dbReference type="InterPro" id="IPR020003">
    <property type="entry name" value="ATPase_a/bsu_AS"/>
</dbReference>
<dbReference type="FunFam" id="1.20.150.20:FF:000001">
    <property type="entry name" value="ATP synthase subunit alpha"/>
    <property type="match status" value="1"/>
</dbReference>
<evidence type="ECO:0000259" key="17">
    <source>
        <dbReference type="Pfam" id="PF02874"/>
    </source>
</evidence>
<feature type="domain" description="ATP synthase alpha subunit C-terminal" evidence="16">
    <location>
        <begin position="372"/>
        <end position="497"/>
    </location>
</feature>
<dbReference type="AlphaFoldDB" id="A0A7V3ZKC7"/>
<dbReference type="Pfam" id="PF00306">
    <property type="entry name" value="ATP-synt_ab_C"/>
    <property type="match status" value="1"/>
</dbReference>
<dbReference type="GO" id="GO:0046933">
    <property type="term" value="F:proton-transporting ATP synthase activity, rotational mechanism"/>
    <property type="evidence" value="ECO:0007669"/>
    <property type="project" value="UniProtKB-UniRule"/>
</dbReference>
<comment type="subunit">
    <text evidence="13">F-type ATPases have 2 components, CF(1) - the catalytic core - and CF(0) - the membrane proton channel. CF(1) has five subunits: alpha(3), beta(3), gamma(1), delta(1), epsilon(1). CF(0) has four main subunits: a(1), b(1), b'(1) and c(9-12).</text>
</comment>
<sequence>MKEEVLGLPIEKIQEKIKEYDFSPRISNIGYVKSVGDGVAQVSLLNAAFVGEIVIFESGIQGMVLSLKEDSVGVILFGRDEYVKEGEVVYSTGKILQVPTGSGFLGRVIDPLGNPIDGGGLIFPEAYVPVDNEAPSIFDREPVKEPLYTGIRAIDALIPIGHGQRELILGDRQTGKTTIAIDTIISQRNYGTICIYVAIAQKRTNIARIVQTLREYGALSNTIVIATFPDDPPALRYIAPMAGCAMGEYFMRQGERVLIVYDDLTKHANTYREVALLLRRVPGREAYPGDIFYLHSHLLERAAKLSRKLGGGALTALPIAETLAGEISTYIPTNLISITDGQIYLDTALFNAGVRPAINVGLSVSRVGGSAQPKGMRQVAGRLRLDLAQYREYAMFLEFGTELDMATKKKIERGRRIEELLKQGAHEVQSVEEQIITFYLANGGFLDNYPVEKVKDVVIKYIAYLKLKYSSVLTLLREQLELSDQIIYQIHNIFQEFEREVYANPSNPQA</sequence>
<dbReference type="Gene3D" id="3.40.50.300">
    <property type="entry name" value="P-loop containing nucleotide triphosphate hydrolases"/>
    <property type="match status" value="1"/>
</dbReference>
<dbReference type="NCBIfam" id="TIGR00962">
    <property type="entry name" value="atpA"/>
    <property type="match status" value="1"/>
</dbReference>
<evidence type="ECO:0000256" key="8">
    <source>
        <dbReference type="ARBA" id="ARBA00022967"/>
    </source>
</evidence>
<keyword evidence="10 14" id="KW-0472">Membrane</keyword>
<evidence type="ECO:0000256" key="6">
    <source>
        <dbReference type="ARBA" id="ARBA00022781"/>
    </source>
</evidence>
<dbReference type="InterPro" id="IPR004100">
    <property type="entry name" value="ATPase_F1/V1/A1_a/bsu_N"/>
</dbReference>
<dbReference type="SUPFAM" id="SSF50615">
    <property type="entry name" value="N-terminal domain of alpha and beta subunits of F1 ATP synthase"/>
    <property type="match status" value="1"/>
</dbReference>
<dbReference type="RefSeq" id="WP_012548013.1">
    <property type="nucleotide sequence ID" value="NZ_VTFL01000001.1"/>
</dbReference>
<keyword evidence="5 14" id="KW-0547">Nucleotide-binding</keyword>
<dbReference type="Gene3D" id="2.40.30.20">
    <property type="match status" value="1"/>
</dbReference>
<evidence type="ECO:0000256" key="11">
    <source>
        <dbReference type="ARBA" id="ARBA00023196"/>
    </source>
</evidence>
<evidence type="ECO:0000256" key="4">
    <source>
        <dbReference type="ARBA" id="ARBA00022448"/>
    </source>
</evidence>
<dbReference type="PANTHER" id="PTHR48082">
    <property type="entry name" value="ATP SYNTHASE SUBUNIT ALPHA, MITOCHONDRIAL"/>
    <property type="match status" value="1"/>
</dbReference>
<keyword evidence="12 14" id="KW-0066">ATP synthesis</keyword>
<evidence type="ECO:0000259" key="15">
    <source>
        <dbReference type="Pfam" id="PF00006"/>
    </source>
</evidence>
<feature type="site" description="Required for activity" evidence="14">
    <location>
        <position position="363"/>
    </location>
</feature>
<comment type="function">
    <text evidence="1 14">Produces ATP from ADP in the presence of a proton gradient across the membrane. The alpha chain is a regulatory subunit.</text>
</comment>
<feature type="binding site" evidence="14">
    <location>
        <begin position="170"/>
        <end position="177"/>
    </location>
    <ligand>
        <name>ATP</name>
        <dbReference type="ChEBI" id="CHEBI:30616"/>
    </ligand>
</feature>
<evidence type="ECO:0000256" key="13">
    <source>
        <dbReference type="ARBA" id="ARBA00026013"/>
    </source>
</evidence>
<dbReference type="GO" id="GO:0043531">
    <property type="term" value="F:ADP binding"/>
    <property type="evidence" value="ECO:0007669"/>
    <property type="project" value="TreeGrafter"/>
</dbReference>
<keyword evidence="4 14" id="KW-0813">Transport</keyword>
<keyword evidence="11 14" id="KW-0139">CF(1)</keyword>
<keyword evidence="7 14" id="KW-0067">ATP-binding</keyword>
<dbReference type="Gene3D" id="1.20.150.20">
    <property type="entry name" value="ATP synthase alpha/beta chain, C-terminal domain"/>
    <property type="match status" value="1"/>
</dbReference>
<keyword evidence="6 14" id="KW-0375">Hydrogen ion transport</keyword>
<feature type="domain" description="ATPase F1/V1/A1 complex alpha/beta subunit nucleotide-binding" evidence="15">
    <location>
        <begin position="150"/>
        <end position="365"/>
    </location>
</feature>
<evidence type="ECO:0000256" key="5">
    <source>
        <dbReference type="ARBA" id="ARBA00022741"/>
    </source>
</evidence>
<dbReference type="HAMAP" id="MF_01346">
    <property type="entry name" value="ATP_synth_alpha_bact"/>
    <property type="match status" value="1"/>
</dbReference>
<comment type="caution">
    <text evidence="18">The sequence shown here is derived from an EMBL/GenBank/DDBJ whole genome shotgun (WGS) entry which is preliminary data.</text>
</comment>
<dbReference type="CDD" id="cd01132">
    <property type="entry name" value="F1-ATPase_alpha_CD"/>
    <property type="match status" value="1"/>
</dbReference>
<evidence type="ECO:0000256" key="12">
    <source>
        <dbReference type="ARBA" id="ARBA00023310"/>
    </source>
</evidence>
<evidence type="ECO:0000256" key="3">
    <source>
        <dbReference type="ARBA" id="ARBA00008936"/>
    </source>
</evidence>
<keyword evidence="9 14" id="KW-0406">Ion transport</keyword>
<dbReference type="InterPro" id="IPR000793">
    <property type="entry name" value="ATP_synth_asu_C"/>
</dbReference>
<reference evidence="18" key="1">
    <citation type="journal article" date="2020" name="mSystems">
        <title>Genome- and Community-Level Interaction Insights into Carbon Utilization and Element Cycling Functions of Hydrothermarchaeota in Hydrothermal Sediment.</title>
        <authorList>
            <person name="Zhou Z."/>
            <person name="Liu Y."/>
            <person name="Xu W."/>
            <person name="Pan J."/>
            <person name="Luo Z.H."/>
            <person name="Li M."/>
        </authorList>
    </citation>
    <scope>NUCLEOTIDE SEQUENCE [LARGE SCALE GENOMIC DNA]</scope>
    <source>
        <strain evidence="18">SpSt-70</strain>
    </source>
</reference>
<comment type="subcellular location">
    <subcellularLocation>
        <location evidence="14">Cell membrane</location>
        <topology evidence="14">Peripheral membrane protein</topology>
    </subcellularLocation>
    <subcellularLocation>
        <location evidence="2">Membrane</location>
    </subcellularLocation>
</comment>
<organism evidence="18">
    <name type="scientific">Dictyoglomus thermophilum</name>
    <dbReference type="NCBI Taxonomy" id="14"/>
    <lineage>
        <taxon>Bacteria</taxon>
        <taxon>Pseudomonadati</taxon>
        <taxon>Dictyoglomota</taxon>
        <taxon>Dictyoglomia</taxon>
        <taxon>Dictyoglomales</taxon>
        <taxon>Dictyoglomaceae</taxon>
        <taxon>Dictyoglomus</taxon>
    </lineage>
</organism>
<dbReference type="OMA" id="INQRDNW"/>
<dbReference type="Pfam" id="PF00006">
    <property type="entry name" value="ATP-synt_ab"/>
    <property type="match status" value="1"/>
</dbReference>
<dbReference type="CDD" id="cd18113">
    <property type="entry name" value="ATP-synt_F1_alpha_C"/>
    <property type="match status" value="1"/>
</dbReference>
<dbReference type="GO" id="GO:0005524">
    <property type="term" value="F:ATP binding"/>
    <property type="evidence" value="ECO:0007669"/>
    <property type="project" value="UniProtKB-UniRule"/>
</dbReference>
<dbReference type="EMBL" id="DTDV01000023">
    <property type="protein sequence ID" value="HGK24538.1"/>
    <property type="molecule type" value="Genomic_DNA"/>
</dbReference>
<evidence type="ECO:0000256" key="14">
    <source>
        <dbReference type="HAMAP-Rule" id="MF_01346"/>
    </source>
</evidence>
<evidence type="ECO:0000256" key="1">
    <source>
        <dbReference type="ARBA" id="ARBA00003784"/>
    </source>
</evidence>
<evidence type="ECO:0000256" key="9">
    <source>
        <dbReference type="ARBA" id="ARBA00023065"/>
    </source>
</evidence>
<dbReference type="InterPro" id="IPR038376">
    <property type="entry name" value="ATP_synth_asu_C_sf"/>
</dbReference>
<comment type="similarity">
    <text evidence="3 14">Belongs to the ATPase alpha/beta chains family.</text>
</comment>
<accession>A0A7V3ZKC7</accession>
<protein>
    <recommendedName>
        <fullName evidence="14">ATP synthase subunit alpha</fullName>
        <ecNumber evidence="14">7.1.2.2</ecNumber>
    </recommendedName>
    <alternativeName>
        <fullName evidence="14">ATP synthase F1 sector subunit alpha</fullName>
    </alternativeName>
    <alternativeName>
        <fullName evidence="14">F-ATPase subunit alpha</fullName>
    </alternativeName>
</protein>
<comment type="catalytic activity">
    <reaction evidence="14">
        <text>ATP + H2O + 4 H(+)(in) = ADP + phosphate + 5 H(+)(out)</text>
        <dbReference type="Rhea" id="RHEA:57720"/>
        <dbReference type="ChEBI" id="CHEBI:15377"/>
        <dbReference type="ChEBI" id="CHEBI:15378"/>
        <dbReference type="ChEBI" id="CHEBI:30616"/>
        <dbReference type="ChEBI" id="CHEBI:43474"/>
        <dbReference type="ChEBI" id="CHEBI:456216"/>
        <dbReference type="EC" id="7.1.2.2"/>
    </reaction>
</comment>
<dbReference type="InterPro" id="IPR033732">
    <property type="entry name" value="ATP_synth_F1_a_nt-bd_dom"/>
</dbReference>
<dbReference type="PROSITE" id="PS00152">
    <property type="entry name" value="ATPASE_ALPHA_BETA"/>
    <property type="match status" value="1"/>
</dbReference>
<feature type="domain" description="ATPase F1/V1/A1 complex alpha/beta subunit N-terminal" evidence="17">
    <location>
        <begin position="27"/>
        <end position="93"/>
    </location>
</feature>
<dbReference type="GO" id="GO:0045259">
    <property type="term" value="C:proton-transporting ATP synthase complex"/>
    <property type="evidence" value="ECO:0007669"/>
    <property type="project" value="UniProtKB-KW"/>
</dbReference>
<keyword evidence="8 14" id="KW-1278">Translocase</keyword>